<sequence length="35" mass="3956">MSCKEIAGISIAGNHEETKKLRITYNEIFSNKNSK</sequence>
<dbReference type="EMBL" id="CYYW01000001">
    <property type="protein sequence ID" value="CUN38704.1"/>
    <property type="molecule type" value="Genomic_DNA"/>
</dbReference>
<dbReference type="Proteomes" id="UP000095384">
    <property type="component" value="Unassembled WGS sequence"/>
</dbReference>
<accession>A0A173WH44</accession>
<evidence type="ECO:0000313" key="2">
    <source>
        <dbReference type="Proteomes" id="UP000095384"/>
    </source>
</evidence>
<reference evidence="1 2" key="1">
    <citation type="submission" date="2015-09" db="EMBL/GenBank/DDBJ databases">
        <authorList>
            <consortium name="Pathogen Informatics"/>
        </authorList>
    </citation>
    <scope>NUCLEOTIDE SEQUENCE [LARGE SCALE GENOMIC DNA]</scope>
    <source>
        <strain evidence="1 2">2789STDY5608860</strain>
    </source>
</reference>
<organism evidence="1 2">
    <name type="scientific">Agathobacter rectalis</name>
    <dbReference type="NCBI Taxonomy" id="39491"/>
    <lineage>
        <taxon>Bacteria</taxon>
        <taxon>Bacillati</taxon>
        <taxon>Bacillota</taxon>
        <taxon>Clostridia</taxon>
        <taxon>Lachnospirales</taxon>
        <taxon>Lachnospiraceae</taxon>
        <taxon>Agathobacter</taxon>
    </lineage>
</organism>
<gene>
    <name evidence="1" type="ORF">ERS852417_00179</name>
</gene>
<protein>
    <submittedName>
        <fullName evidence="1">Uncharacterized protein</fullName>
    </submittedName>
</protein>
<name>A0A173WH44_9FIRM</name>
<dbReference type="AlphaFoldDB" id="A0A173WH44"/>
<evidence type="ECO:0000313" key="1">
    <source>
        <dbReference type="EMBL" id="CUN38704.1"/>
    </source>
</evidence>
<proteinExistence type="predicted"/>